<name>A0A0B1Z1Q5_9PSED</name>
<feature type="compositionally biased region" description="Low complexity" evidence="1">
    <location>
        <begin position="29"/>
        <end position="39"/>
    </location>
</feature>
<dbReference type="Proteomes" id="UP000030949">
    <property type="component" value="Unassembled WGS sequence"/>
</dbReference>
<proteinExistence type="predicted"/>
<evidence type="ECO:0000256" key="1">
    <source>
        <dbReference type="SAM" id="MobiDB-lite"/>
    </source>
</evidence>
<dbReference type="AlphaFoldDB" id="A0A0B1Z1Q5"/>
<feature type="region of interest" description="Disordered" evidence="1">
    <location>
        <begin position="20"/>
        <end position="39"/>
    </location>
</feature>
<dbReference type="OrthoDB" id="6955105at2"/>
<dbReference type="RefSeq" id="WP_039592816.1">
    <property type="nucleotide sequence ID" value="NZ_CP142104.1"/>
</dbReference>
<sequence length="121" mass="12822">MRKLAWVIAVLALAGCGEGRDVEAPKPKPAATSTPAAAAAPQWAVEVRGQTPQAVSDLTGWLIEHSFMSSVVRENGKDRVLVGPLGSEAEAQAKQEQINAALVRAKKRNIETLVVDFPPAL</sequence>
<dbReference type="PROSITE" id="PS51257">
    <property type="entry name" value="PROKAR_LIPOPROTEIN"/>
    <property type="match status" value="1"/>
</dbReference>
<accession>A0A0B1Z1Q5</accession>
<evidence type="ECO:0000313" key="2">
    <source>
        <dbReference type="EMBL" id="KHK63213.1"/>
    </source>
</evidence>
<gene>
    <name evidence="2" type="ORF">JZ00_19005</name>
</gene>
<organism evidence="2 3">
    <name type="scientific">Pseudomonas frederiksbergensis</name>
    <dbReference type="NCBI Taxonomy" id="104087"/>
    <lineage>
        <taxon>Bacteria</taxon>
        <taxon>Pseudomonadati</taxon>
        <taxon>Pseudomonadota</taxon>
        <taxon>Gammaproteobacteria</taxon>
        <taxon>Pseudomonadales</taxon>
        <taxon>Pseudomonadaceae</taxon>
        <taxon>Pseudomonas</taxon>
    </lineage>
</organism>
<dbReference type="EMBL" id="JQGJ01000012">
    <property type="protein sequence ID" value="KHK63213.1"/>
    <property type="molecule type" value="Genomic_DNA"/>
</dbReference>
<reference evidence="3" key="1">
    <citation type="submission" date="2015-03" db="EMBL/GenBank/DDBJ databases">
        <title>Pseudomonas frederiksbergensis hydrocarbon degrader.</title>
        <authorList>
            <person name="Brown L.M."/>
            <person name="Ruiz O.N."/>
            <person name="Mueller S."/>
            <person name="Gunasekera T.S."/>
        </authorList>
    </citation>
    <scope>NUCLEOTIDE SEQUENCE [LARGE SCALE GENOMIC DNA]</scope>
    <source>
        <strain evidence="3">SI8</strain>
    </source>
</reference>
<evidence type="ECO:0000313" key="3">
    <source>
        <dbReference type="Proteomes" id="UP000030949"/>
    </source>
</evidence>
<protein>
    <submittedName>
        <fullName evidence="2">Sporulation protein</fullName>
    </submittedName>
</protein>
<comment type="caution">
    <text evidence="2">The sequence shown here is derived from an EMBL/GenBank/DDBJ whole genome shotgun (WGS) entry which is preliminary data.</text>
</comment>